<proteinExistence type="predicted"/>
<protein>
    <submittedName>
        <fullName evidence="1">Uncharacterized protein</fullName>
    </submittedName>
</protein>
<gene>
    <name evidence="1" type="ORF">AT705_08535</name>
</gene>
<name>A0A0U3GIW7_9GAMM</name>
<dbReference type="EMBL" id="CP013611">
    <property type="protein sequence ID" value="ALU42987.1"/>
    <property type="molecule type" value="Genomic_DNA"/>
</dbReference>
<dbReference type="Proteomes" id="UP000069015">
    <property type="component" value="Chromosome 1"/>
</dbReference>
<organism evidence="1 2">
    <name type="scientific">Pseudoalteromonas rubra</name>
    <dbReference type="NCBI Taxonomy" id="43658"/>
    <lineage>
        <taxon>Bacteria</taxon>
        <taxon>Pseudomonadati</taxon>
        <taxon>Pseudomonadota</taxon>
        <taxon>Gammaproteobacteria</taxon>
        <taxon>Alteromonadales</taxon>
        <taxon>Pseudoalteromonadaceae</taxon>
        <taxon>Pseudoalteromonas</taxon>
    </lineage>
</organism>
<dbReference type="AlphaFoldDB" id="A0A0U3GIW7"/>
<evidence type="ECO:0000313" key="1">
    <source>
        <dbReference type="EMBL" id="ALU42987.1"/>
    </source>
</evidence>
<accession>A0A0U3GIW7</accession>
<reference evidence="1 2" key="1">
    <citation type="submission" date="2015-12" db="EMBL/GenBank/DDBJ databases">
        <title>Complete genome sequence of Pseudoalteromonas rubra SCSIO 6842, harboring a conjugative plasmid.</title>
        <authorList>
            <person name="Li B."/>
            <person name="Wang X."/>
        </authorList>
    </citation>
    <scope>NUCLEOTIDE SEQUENCE [LARGE SCALE GENOMIC DNA]</scope>
    <source>
        <strain evidence="1 2">SCSIO 6842</strain>
    </source>
</reference>
<dbReference type="KEGG" id="prr:AT705_08535"/>
<dbReference type="RefSeq" id="WP_058796272.1">
    <property type="nucleotide sequence ID" value="NZ_CP013611.1"/>
</dbReference>
<evidence type="ECO:0000313" key="2">
    <source>
        <dbReference type="Proteomes" id="UP000069015"/>
    </source>
</evidence>
<sequence length="86" mass="8784">MIHTLSGDTSPNQFPAISAQQLGATSFRADYGVKYAYVSGMYRGISSAKLVIAMAQAGLLGSGGLSVDAVDQVQGGVSLMRNSKGG</sequence>